<evidence type="ECO:0000256" key="1">
    <source>
        <dbReference type="SAM" id="MobiDB-lite"/>
    </source>
</evidence>
<dbReference type="Proteomes" id="UP000319825">
    <property type="component" value="Unassembled WGS sequence"/>
</dbReference>
<name>A0A562IHD3_MICOL</name>
<evidence type="ECO:0000259" key="2">
    <source>
        <dbReference type="PROSITE" id="PS51462"/>
    </source>
</evidence>
<organism evidence="3 4">
    <name type="scientific">Micromonospora olivasterospora</name>
    <dbReference type="NCBI Taxonomy" id="1880"/>
    <lineage>
        <taxon>Bacteria</taxon>
        <taxon>Bacillati</taxon>
        <taxon>Actinomycetota</taxon>
        <taxon>Actinomycetes</taxon>
        <taxon>Micromonosporales</taxon>
        <taxon>Micromonosporaceae</taxon>
        <taxon>Micromonospora</taxon>
    </lineage>
</organism>
<sequence length="230" mass="24939">MLAGMPAVARPIVDLLSGYRPQGPTEAADVARVRELLATAEDPWLRSTPLHLTASALVVHPDSGRVLLRWHQRQRAWLQVGGHGDPGETDPVDVALREGREETGLTDLAPWPDAALLHLVIVPVNARGDEPAHEHADLRFVLATAEPGAARPETPDAPLRWFTPAGPARRPARTTCGRACPGCGACSTAPAPPGRAQNRTSRHGTRVRWRRSTRWARRSSSHGPAVSWRS</sequence>
<accession>A0A562IHD3</accession>
<dbReference type="InterPro" id="IPR000086">
    <property type="entry name" value="NUDIX_hydrolase_dom"/>
</dbReference>
<evidence type="ECO:0000313" key="4">
    <source>
        <dbReference type="Proteomes" id="UP000319825"/>
    </source>
</evidence>
<protein>
    <submittedName>
        <fullName evidence="3">8-oxo-dGTP pyrophosphatase MutT (NUDIX family)</fullName>
    </submittedName>
</protein>
<feature type="region of interest" description="Disordered" evidence="1">
    <location>
        <begin position="149"/>
        <end position="170"/>
    </location>
</feature>
<dbReference type="EMBL" id="VLKE01000001">
    <property type="protein sequence ID" value="TWH70429.1"/>
    <property type="molecule type" value="Genomic_DNA"/>
</dbReference>
<dbReference type="InterPro" id="IPR015797">
    <property type="entry name" value="NUDIX_hydrolase-like_dom_sf"/>
</dbReference>
<gene>
    <name evidence="3" type="ORF">JD77_05454</name>
</gene>
<feature type="region of interest" description="Disordered" evidence="1">
    <location>
        <begin position="189"/>
        <end position="230"/>
    </location>
</feature>
<proteinExistence type="predicted"/>
<dbReference type="PROSITE" id="PS51462">
    <property type="entry name" value="NUDIX"/>
    <property type="match status" value="1"/>
</dbReference>
<keyword evidence="4" id="KW-1185">Reference proteome</keyword>
<dbReference type="SUPFAM" id="SSF55811">
    <property type="entry name" value="Nudix"/>
    <property type="match status" value="1"/>
</dbReference>
<feature type="compositionally biased region" description="Basic residues" evidence="1">
    <location>
        <begin position="200"/>
        <end position="220"/>
    </location>
</feature>
<dbReference type="Gene3D" id="3.90.79.10">
    <property type="entry name" value="Nucleoside Triphosphate Pyrophosphohydrolase"/>
    <property type="match status" value="1"/>
</dbReference>
<comment type="caution">
    <text evidence="3">The sequence shown here is derived from an EMBL/GenBank/DDBJ whole genome shotgun (WGS) entry which is preliminary data.</text>
</comment>
<reference evidence="3 4" key="1">
    <citation type="submission" date="2019-07" db="EMBL/GenBank/DDBJ databases">
        <title>R&amp;d 2014.</title>
        <authorList>
            <person name="Klenk H.-P."/>
        </authorList>
    </citation>
    <scope>NUCLEOTIDE SEQUENCE [LARGE SCALE GENOMIC DNA]</scope>
    <source>
        <strain evidence="3 4">DSM 43868</strain>
    </source>
</reference>
<evidence type="ECO:0000313" key="3">
    <source>
        <dbReference type="EMBL" id="TWH70429.1"/>
    </source>
</evidence>
<feature type="domain" description="Nudix hydrolase" evidence="2">
    <location>
        <begin position="49"/>
        <end position="164"/>
    </location>
</feature>
<dbReference type="AlphaFoldDB" id="A0A562IHD3"/>
<dbReference type="CDD" id="cd03674">
    <property type="entry name" value="NUDIX_Hydrolase"/>
    <property type="match status" value="1"/>
</dbReference>
<dbReference type="Pfam" id="PF00293">
    <property type="entry name" value="NUDIX"/>
    <property type="match status" value="1"/>
</dbReference>